<evidence type="ECO:0000259" key="7">
    <source>
        <dbReference type="PROSITE" id="PS50209"/>
    </source>
</evidence>
<dbReference type="SUPFAM" id="SSF47986">
    <property type="entry name" value="DEATH domain"/>
    <property type="match status" value="2"/>
</dbReference>
<dbReference type="GO" id="GO:0045087">
    <property type="term" value="P:innate immune response"/>
    <property type="evidence" value="ECO:0007669"/>
    <property type="project" value="UniProtKB-KW"/>
</dbReference>
<evidence type="ECO:0000256" key="5">
    <source>
        <dbReference type="ARBA" id="ARBA00023198"/>
    </source>
</evidence>
<feature type="domain" description="Pyrin" evidence="8">
    <location>
        <begin position="1"/>
        <end position="92"/>
    </location>
</feature>
<proteinExistence type="predicted"/>
<dbReference type="Ensembl" id="ENSLLET00000025509.1">
    <property type="protein sequence ID" value="ENSLLEP00000024568.1"/>
    <property type="gene ID" value="ENSLLEG00000015550.1"/>
</dbReference>
<comment type="subcellular location">
    <subcellularLocation>
        <location evidence="1">Inflammasome</location>
    </subcellularLocation>
</comment>
<evidence type="ECO:0000256" key="2">
    <source>
        <dbReference type="ARBA" id="ARBA00022490"/>
    </source>
</evidence>
<feature type="domain" description="CARD" evidence="7">
    <location>
        <begin position="104"/>
        <end position="194"/>
    </location>
</feature>
<dbReference type="PROSITE" id="PS50209">
    <property type="entry name" value="CARD"/>
    <property type="match status" value="1"/>
</dbReference>
<evidence type="ECO:0000256" key="1">
    <source>
        <dbReference type="ARBA" id="ARBA00004110"/>
    </source>
</evidence>
<evidence type="ECO:0000256" key="3">
    <source>
        <dbReference type="ARBA" id="ARBA00022588"/>
    </source>
</evidence>
<organism evidence="9 10">
    <name type="scientific">Leptobrachium leishanense</name>
    <name type="common">Leishan spiny toad</name>
    <dbReference type="NCBI Taxonomy" id="445787"/>
    <lineage>
        <taxon>Eukaryota</taxon>
        <taxon>Metazoa</taxon>
        <taxon>Chordata</taxon>
        <taxon>Craniata</taxon>
        <taxon>Vertebrata</taxon>
        <taxon>Euteleostomi</taxon>
        <taxon>Amphibia</taxon>
        <taxon>Batrachia</taxon>
        <taxon>Anura</taxon>
        <taxon>Pelobatoidea</taxon>
        <taxon>Megophryidae</taxon>
        <taxon>Leptobrachium</taxon>
    </lineage>
</organism>
<keyword evidence="10" id="KW-1185">Reference proteome</keyword>
<keyword evidence="2" id="KW-0963">Cytoplasm</keyword>
<dbReference type="Pfam" id="PF02758">
    <property type="entry name" value="PYRIN"/>
    <property type="match status" value="1"/>
</dbReference>
<dbReference type="InterPro" id="IPR011029">
    <property type="entry name" value="DEATH-like_dom_sf"/>
</dbReference>
<dbReference type="Ensembl" id="ENSLLET00000025448.1">
    <property type="protein sequence ID" value="ENSLLEP00000024509.1"/>
    <property type="gene ID" value="ENSLLEG00000015550.1"/>
</dbReference>
<dbReference type="PANTHER" id="PTHR46985:SF2">
    <property type="entry name" value="APOPTOSIS-ASSOCIATED SPECK-LIKE PROTEIN CONTAINING A CARD"/>
    <property type="match status" value="1"/>
</dbReference>
<keyword evidence="4" id="KW-0391">Immunity</keyword>
<evidence type="ECO:0000256" key="4">
    <source>
        <dbReference type="ARBA" id="ARBA00022859"/>
    </source>
</evidence>
<evidence type="ECO:0008006" key="11">
    <source>
        <dbReference type="Google" id="ProtNLM"/>
    </source>
</evidence>
<dbReference type="GO" id="GO:0042981">
    <property type="term" value="P:regulation of apoptotic process"/>
    <property type="evidence" value="ECO:0007669"/>
    <property type="project" value="InterPro"/>
</dbReference>
<keyword evidence="6" id="KW-1271">Inflammasome</keyword>
<evidence type="ECO:0000313" key="9">
    <source>
        <dbReference type="Ensembl" id="ENSLLEP00000024568.1"/>
    </source>
</evidence>
<evidence type="ECO:0000256" key="6">
    <source>
        <dbReference type="ARBA" id="ARBA00023233"/>
    </source>
</evidence>
<reference evidence="9" key="1">
    <citation type="submission" date="2025-05" db="UniProtKB">
        <authorList>
            <consortium name="Ensembl"/>
        </authorList>
    </citation>
    <scope>IDENTIFICATION</scope>
</reference>
<dbReference type="GO" id="GO:0061702">
    <property type="term" value="C:canonical inflammasome complex"/>
    <property type="evidence" value="ECO:0007669"/>
    <property type="project" value="UniProtKB-SubCell"/>
</dbReference>
<dbReference type="Proteomes" id="UP000694569">
    <property type="component" value="Unplaced"/>
</dbReference>
<dbReference type="CDD" id="cd08321">
    <property type="entry name" value="Pyrin_ASC-like"/>
    <property type="match status" value="1"/>
</dbReference>
<dbReference type="InterPro" id="IPR004020">
    <property type="entry name" value="DAPIN"/>
</dbReference>
<protein>
    <recommendedName>
        <fullName evidence="11">Apoptosis-associated speck-like protein containing a CARD</fullName>
    </recommendedName>
</protein>
<name>A0A8C5PLX6_9ANUR</name>
<dbReference type="Pfam" id="PF00619">
    <property type="entry name" value="CARD"/>
    <property type="match status" value="1"/>
</dbReference>
<dbReference type="InterPro" id="IPR051249">
    <property type="entry name" value="NLRP_Inflammasome"/>
</dbReference>
<accession>A0A8C5PLX6</accession>
<dbReference type="GeneTree" id="ENSGT00940000161873"/>
<dbReference type="AlphaFoldDB" id="A0A8C5PLX6"/>
<dbReference type="InterPro" id="IPR033516">
    <property type="entry name" value="CARD8/ASC/NALP1_CARD"/>
</dbReference>
<dbReference type="CDD" id="cd08330">
    <property type="entry name" value="CARD_ASC_NALP1"/>
    <property type="match status" value="1"/>
</dbReference>
<dbReference type="GO" id="GO:0006954">
    <property type="term" value="P:inflammatory response"/>
    <property type="evidence" value="ECO:0007669"/>
    <property type="project" value="UniProtKB-KW"/>
</dbReference>
<dbReference type="SMART" id="SM01289">
    <property type="entry name" value="PYRIN"/>
    <property type="match status" value="1"/>
</dbReference>
<dbReference type="PANTHER" id="PTHR46985">
    <property type="entry name" value="NACHT, LRR AND PYD DOMAINS-CONTAINING PROTEIN 1"/>
    <property type="match status" value="1"/>
</dbReference>
<evidence type="ECO:0000313" key="10">
    <source>
        <dbReference type="Proteomes" id="UP000694569"/>
    </source>
</evidence>
<dbReference type="InterPro" id="IPR001315">
    <property type="entry name" value="CARD"/>
</dbReference>
<dbReference type="PROSITE" id="PS50824">
    <property type="entry name" value="DAPIN"/>
    <property type="match status" value="1"/>
</dbReference>
<evidence type="ECO:0000259" key="8">
    <source>
        <dbReference type="PROSITE" id="PS50824"/>
    </source>
</evidence>
<dbReference type="Gene3D" id="1.10.533.10">
    <property type="entry name" value="Death Domain, Fas"/>
    <property type="match status" value="2"/>
</dbReference>
<dbReference type="FunFam" id="1.10.533.10:FF:000013">
    <property type="entry name" value="Apoptosis-associated speck-like protein containing a CARD"/>
    <property type="match status" value="1"/>
</dbReference>
<keyword evidence="3" id="KW-0399">Innate immunity</keyword>
<sequence>MVRTVRDVLVENLDELDEKTFKRFKNKLNDIKLKEEFRNPPRSRLETADVDDVASLILDMYMESYGVTVTIEVLKAIGQNQRASQIEQDLQKVPNCQIPSAGHEAAAAEPFVVRHRAALIQRMSLVDPILDELLSKRLISQEQYETARSMGTSQSKMRELYSYAVSWGLQDKEMFYQILRRHNEPLIRDLESSGSR</sequence>
<keyword evidence="5" id="KW-0395">Inflammatory response</keyword>